<comment type="caution">
    <text evidence="1">The sequence shown here is derived from an EMBL/GenBank/DDBJ whole genome shotgun (WGS) entry which is preliminary data.</text>
</comment>
<proteinExistence type="predicted"/>
<evidence type="ECO:0000313" key="1">
    <source>
        <dbReference type="EMBL" id="PSJ64516.1"/>
    </source>
</evidence>
<protein>
    <submittedName>
        <fullName evidence="1">Uncharacterized protein</fullName>
    </submittedName>
</protein>
<dbReference type="AlphaFoldDB" id="A0A2P7SPX3"/>
<name>A0A2P7SPX3_9HYPH</name>
<keyword evidence="2" id="KW-1185">Reference proteome</keyword>
<evidence type="ECO:0000313" key="2">
    <source>
        <dbReference type="Proteomes" id="UP000241229"/>
    </source>
</evidence>
<dbReference type="Proteomes" id="UP000241229">
    <property type="component" value="Unassembled WGS sequence"/>
</dbReference>
<accession>A0A2P7SPX3</accession>
<dbReference type="RefSeq" id="WP_106771263.1">
    <property type="nucleotide sequence ID" value="NZ_PXYK01000004.1"/>
</dbReference>
<organism evidence="1 2">
    <name type="scientific">Kumtagia ephedrae</name>
    <dbReference type="NCBI Taxonomy" id="2116701"/>
    <lineage>
        <taxon>Bacteria</taxon>
        <taxon>Pseudomonadati</taxon>
        <taxon>Pseudomonadota</taxon>
        <taxon>Alphaproteobacteria</taxon>
        <taxon>Hyphomicrobiales</taxon>
        <taxon>Phyllobacteriaceae</taxon>
        <taxon>Kumtagia</taxon>
    </lineage>
</organism>
<reference evidence="1 2" key="1">
    <citation type="submission" date="2018-03" db="EMBL/GenBank/DDBJ databases">
        <title>The draft genome of Mesorhizobium sp. 6GN-30.</title>
        <authorList>
            <person name="Liu L."/>
            <person name="Li L."/>
            <person name="Wang T."/>
            <person name="Zhang X."/>
            <person name="Liang L."/>
        </authorList>
    </citation>
    <scope>NUCLEOTIDE SEQUENCE [LARGE SCALE GENOMIC DNA]</scope>
    <source>
        <strain evidence="1 2">6GN30</strain>
    </source>
</reference>
<gene>
    <name evidence="1" type="ORF">C7I84_06120</name>
</gene>
<sequence length="76" mass="8239">MWIRLNSYKENNPLLVSGELVTHIAARLGGGSTLYFALATTDGKKGETKQRALAVRESIDEIARQINGATPNIRAA</sequence>
<dbReference type="EMBL" id="PXYK01000004">
    <property type="protein sequence ID" value="PSJ64516.1"/>
    <property type="molecule type" value="Genomic_DNA"/>
</dbReference>
<dbReference type="OrthoDB" id="9768147at2"/>